<accession>A0A813JKV4</accession>
<protein>
    <submittedName>
        <fullName evidence="2">Uncharacterized protein</fullName>
    </submittedName>
</protein>
<feature type="compositionally biased region" description="Basic and acidic residues" evidence="1">
    <location>
        <begin position="221"/>
        <end position="230"/>
    </location>
</feature>
<feature type="region of interest" description="Disordered" evidence="1">
    <location>
        <begin position="221"/>
        <end position="298"/>
    </location>
</feature>
<feature type="non-terminal residue" evidence="2">
    <location>
        <position position="1"/>
    </location>
</feature>
<evidence type="ECO:0000313" key="2">
    <source>
        <dbReference type="EMBL" id="CAE8682676.1"/>
    </source>
</evidence>
<sequence length="298" mass="32884">VVKPMQLLRAGAQAADGKLCMDALSAIDELDSEFSQGGASVATSIVVALGGRRALRELLANSEVGSDDLALFAAQGKHLRQAGRLLDVWSREHARLLYRWELQAAPSLRPPQSPQPPKRAEERGTNAALVKAVFRAEQDGFPTEWPQDMDDTSSEADLGSQRGPDIGKHQSSGPDIGNHQSGDDRHCDPNVDVQAAPLGPSGIEQVMLLRLAGRWERWEQQRQRHLEKPQLRNPQLRSNNTNNNNNNNNKNNNNNNNFRNNSNNPLTRTVRGSETSRDPRPNKSTLPRLPNSARGKTL</sequence>
<reference evidence="2" key="1">
    <citation type="submission" date="2021-02" db="EMBL/GenBank/DDBJ databases">
        <authorList>
            <person name="Dougan E. K."/>
            <person name="Rhodes N."/>
            <person name="Thang M."/>
            <person name="Chan C."/>
        </authorList>
    </citation>
    <scope>NUCLEOTIDE SEQUENCE</scope>
</reference>
<feature type="region of interest" description="Disordered" evidence="1">
    <location>
        <begin position="140"/>
        <end position="199"/>
    </location>
</feature>
<dbReference type="AlphaFoldDB" id="A0A813JKV4"/>
<feature type="compositionally biased region" description="Low complexity" evidence="1">
    <location>
        <begin position="239"/>
        <end position="264"/>
    </location>
</feature>
<proteinExistence type="predicted"/>
<gene>
    <name evidence="2" type="ORF">PGLA2088_LOCUS23060</name>
</gene>
<evidence type="ECO:0000313" key="3">
    <source>
        <dbReference type="Proteomes" id="UP000626109"/>
    </source>
</evidence>
<name>A0A813JKV4_POLGL</name>
<comment type="caution">
    <text evidence="2">The sequence shown here is derived from an EMBL/GenBank/DDBJ whole genome shotgun (WGS) entry which is preliminary data.</text>
</comment>
<evidence type="ECO:0000256" key="1">
    <source>
        <dbReference type="SAM" id="MobiDB-lite"/>
    </source>
</evidence>
<dbReference type="EMBL" id="CAJNNW010026097">
    <property type="protein sequence ID" value="CAE8682676.1"/>
    <property type="molecule type" value="Genomic_DNA"/>
</dbReference>
<dbReference type="Proteomes" id="UP000626109">
    <property type="component" value="Unassembled WGS sequence"/>
</dbReference>
<organism evidence="2 3">
    <name type="scientific">Polarella glacialis</name>
    <name type="common">Dinoflagellate</name>
    <dbReference type="NCBI Taxonomy" id="89957"/>
    <lineage>
        <taxon>Eukaryota</taxon>
        <taxon>Sar</taxon>
        <taxon>Alveolata</taxon>
        <taxon>Dinophyceae</taxon>
        <taxon>Suessiales</taxon>
        <taxon>Suessiaceae</taxon>
        <taxon>Polarella</taxon>
    </lineage>
</organism>